<evidence type="ECO:0000313" key="2">
    <source>
        <dbReference type="Proteomes" id="UP000060630"/>
    </source>
</evidence>
<protein>
    <submittedName>
        <fullName evidence="1">Uncharacterized protein</fullName>
    </submittedName>
</protein>
<sequence length="99" mass="10352">MSVTTLTSGSAVTVQTIVEASALGGYFGAVYAEMTLAGKQTKVAVAIIRNGLVPRVEFAVPESPTWAEAQELSRLLAEFTARTAEVNRKANPEPSVAVG</sequence>
<dbReference type="EMBL" id="LPHD01000049">
    <property type="protein sequence ID" value="KWA84069.1"/>
    <property type="molecule type" value="Genomic_DNA"/>
</dbReference>
<dbReference type="AlphaFoldDB" id="A0A106QDF7"/>
<evidence type="ECO:0000313" key="1">
    <source>
        <dbReference type="EMBL" id="KWA84069.1"/>
    </source>
</evidence>
<name>A0A106QDF7_9BURK</name>
<proteinExistence type="predicted"/>
<organism evidence="1 2">
    <name type="scientific">Burkholderia ubonensis</name>
    <dbReference type="NCBI Taxonomy" id="101571"/>
    <lineage>
        <taxon>Bacteria</taxon>
        <taxon>Pseudomonadati</taxon>
        <taxon>Pseudomonadota</taxon>
        <taxon>Betaproteobacteria</taxon>
        <taxon>Burkholderiales</taxon>
        <taxon>Burkholderiaceae</taxon>
        <taxon>Burkholderia</taxon>
        <taxon>Burkholderia cepacia complex</taxon>
    </lineage>
</organism>
<dbReference type="Proteomes" id="UP000060630">
    <property type="component" value="Unassembled WGS sequence"/>
</dbReference>
<gene>
    <name evidence="1" type="ORF">WL29_22140</name>
</gene>
<reference evidence="1 2" key="1">
    <citation type="submission" date="2015-11" db="EMBL/GenBank/DDBJ databases">
        <title>Expanding the genomic diversity of Burkholderia species for the development of highly accurate diagnostics.</title>
        <authorList>
            <person name="Sahl J."/>
            <person name="Keim P."/>
            <person name="Wagner D."/>
        </authorList>
    </citation>
    <scope>NUCLEOTIDE SEQUENCE [LARGE SCALE GENOMIC DNA]</scope>
    <source>
        <strain evidence="1 2">MSMB2087WGS</strain>
    </source>
</reference>
<accession>A0A106QDF7</accession>
<comment type="caution">
    <text evidence="1">The sequence shown here is derived from an EMBL/GenBank/DDBJ whole genome shotgun (WGS) entry which is preliminary data.</text>
</comment>
<dbReference type="RefSeq" id="WP_060192467.1">
    <property type="nucleotide sequence ID" value="NZ_LPHD01000049.1"/>
</dbReference>